<dbReference type="Pfam" id="PF01471">
    <property type="entry name" value="PG_binding_1"/>
    <property type="match status" value="1"/>
</dbReference>
<reference evidence="3 4" key="1">
    <citation type="submission" date="2023-05" db="EMBL/GenBank/DDBJ databases">
        <title>A 100% complete, gapless, phased diploid assembly of the Scenedesmus obliquus UTEX 3031 genome.</title>
        <authorList>
            <person name="Biondi T.C."/>
            <person name="Hanschen E.R."/>
            <person name="Kwon T."/>
            <person name="Eng W."/>
            <person name="Kruse C.P.S."/>
            <person name="Koehler S.I."/>
            <person name="Kunde Y."/>
            <person name="Gleasner C.D."/>
            <person name="You Mak K.T."/>
            <person name="Polle J."/>
            <person name="Hovde B.T."/>
            <person name="Starkenburg S.R."/>
        </authorList>
    </citation>
    <scope>NUCLEOTIDE SEQUENCE [LARGE SCALE GENOMIC DNA]</scope>
    <source>
        <strain evidence="3 4">DOE0152z</strain>
    </source>
</reference>
<feature type="compositionally biased region" description="Low complexity" evidence="1">
    <location>
        <begin position="445"/>
        <end position="465"/>
    </location>
</feature>
<feature type="compositionally biased region" description="Low complexity" evidence="1">
    <location>
        <begin position="271"/>
        <end position="300"/>
    </location>
</feature>
<evidence type="ECO:0000313" key="4">
    <source>
        <dbReference type="Proteomes" id="UP001244341"/>
    </source>
</evidence>
<dbReference type="EMBL" id="CP126223">
    <property type="protein sequence ID" value="WIA23571.1"/>
    <property type="molecule type" value="Genomic_DNA"/>
</dbReference>
<dbReference type="InterPro" id="IPR002477">
    <property type="entry name" value="Peptidoglycan-bd-like"/>
</dbReference>
<organism evidence="3 4">
    <name type="scientific">Tetradesmus obliquus</name>
    <name type="common">Green alga</name>
    <name type="synonym">Acutodesmus obliquus</name>
    <dbReference type="NCBI Taxonomy" id="3088"/>
    <lineage>
        <taxon>Eukaryota</taxon>
        <taxon>Viridiplantae</taxon>
        <taxon>Chlorophyta</taxon>
        <taxon>core chlorophytes</taxon>
        <taxon>Chlorophyceae</taxon>
        <taxon>CS clade</taxon>
        <taxon>Sphaeropleales</taxon>
        <taxon>Scenedesmaceae</taxon>
        <taxon>Tetradesmus</taxon>
    </lineage>
</organism>
<proteinExistence type="predicted"/>
<keyword evidence="4" id="KW-1185">Reference proteome</keyword>
<dbReference type="SUPFAM" id="SSF47090">
    <property type="entry name" value="PGBD-like"/>
    <property type="match status" value="1"/>
</dbReference>
<dbReference type="InterPro" id="IPR036366">
    <property type="entry name" value="PGBDSf"/>
</dbReference>
<feature type="region of interest" description="Disordered" evidence="1">
    <location>
        <begin position="200"/>
        <end position="223"/>
    </location>
</feature>
<protein>
    <recommendedName>
        <fullName evidence="2">Peptidoglycan binding-like domain-containing protein</fullName>
    </recommendedName>
</protein>
<name>A0ABY8UTA3_TETOB</name>
<feature type="region of interest" description="Disordered" evidence="1">
    <location>
        <begin position="445"/>
        <end position="466"/>
    </location>
</feature>
<sequence length="581" mass="60488">MLRVAVPRSRGSLRIVAHGSKDDLENQLDLTQQTLDRVLAAVQAAQTNQTNQQTAMGGIPGLQDSSVLAAREQQLWERQQALLDRMQQHWDNERQAWMQREQSLLAEVATLRQEMRQLLSLQMQQQQQQQQVVPSRPAAAAAVPDAASFAGPGAAAGSSSGSNSADPAASNSPAAAVISGPSSASAAVAEAIRAVRDAHANPPAASSMEDTSPGAWENLFGSSSSSSSAAADSVAAAIAAVDDTDVLLNMDLSFGSSSSSSSRGRRRVAFDAASSSSSSDEGSVDSKISSSSTSSTASSDLNPAAAEAAISDSVTNTESNSALIEVQKGDPAGPPPLLNLGDDDIFWVSKLHSGLMAAGFYPSDEEVENWVFGEATQGALLMFQACNDVAETGTTCDASWRKLLGEAEYLAAHAASSSSPAAAAAAAEAAAVQGQEVITYSFSSSSSSSSAAAPASSSSSSSSSSWPVLLEMDGGREVHALQVALGRQGYHCGDDEMRWWQFGSSTLDALKTYQACNGLPESGATDERTWLALLGADATPNQLQELRGEESSYEEDMAEPEAGAVWLLGEQRWSRPVNGTS</sequence>
<dbReference type="Proteomes" id="UP001244341">
    <property type="component" value="Chromosome 16b"/>
</dbReference>
<accession>A0ABY8UTA3</accession>
<feature type="region of interest" description="Disordered" evidence="1">
    <location>
        <begin position="149"/>
        <end position="178"/>
    </location>
</feature>
<evidence type="ECO:0000256" key="1">
    <source>
        <dbReference type="SAM" id="MobiDB-lite"/>
    </source>
</evidence>
<dbReference type="Gene3D" id="1.10.101.10">
    <property type="entry name" value="PGBD-like superfamily/PGBD"/>
    <property type="match status" value="1"/>
</dbReference>
<evidence type="ECO:0000259" key="2">
    <source>
        <dbReference type="Pfam" id="PF01471"/>
    </source>
</evidence>
<feature type="region of interest" description="Disordered" evidence="1">
    <location>
        <begin position="271"/>
        <end position="304"/>
    </location>
</feature>
<evidence type="ECO:0000313" key="3">
    <source>
        <dbReference type="EMBL" id="WIA23571.1"/>
    </source>
</evidence>
<dbReference type="InterPro" id="IPR036365">
    <property type="entry name" value="PGBD-like_sf"/>
</dbReference>
<gene>
    <name evidence="3" type="ORF">OEZ85_000291</name>
</gene>
<feature type="domain" description="Peptidoglycan binding-like" evidence="2">
    <location>
        <begin position="475"/>
        <end position="533"/>
    </location>
</feature>